<dbReference type="CDD" id="cd00075">
    <property type="entry name" value="HATPase"/>
    <property type="match status" value="1"/>
</dbReference>
<dbReference type="InterPro" id="IPR036097">
    <property type="entry name" value="HisK_dim/P_sf"/>
</dbReference>
<dbReference type="InterPro" id="IPR003661">
    <property type="entry name" value="HisK_dim/P_dom"/>
</dbReference>
<dbReference type="EC" id="2.7.13.3" evidence="3"/>
<dbReference type="Gene3D" id="3.30.565.10">
    <property type="entry name" value="Histidine kinase-like ATPase, C-terminal domain"/>
    <property type="match status" value="1"/>
</dbReference>
<accession>A0A1M6JC90</accession>
<evidence type="ECO:0000256" key="2">
    <source>
        <dbReference type="ARBA" id="ARBA00004370"/>
    </source>
</evidence>
<dbReference type="FunFam" id="3.30.565.10:FF:000006">
    <property type="entry name" value="Sensor histidine kinase WalK"/>
    <property type="match status" value="1"/>
</dbReference>
<dbReference type="InterPro" id="IPR003660">
    <property type="entry name" value="HAMP_dom"/>
</dbReference>
<evidence type="ECO:0000256" key="7">
    <source>
        <dbReference type="ARBA" id="ARBA00023012"/>
    </source>
</evidence>
<evidence type="ECO:0000259" key="9">
    <source>
        <dbReference type="PROSITE" id="PS50109"/>
    </source>
</evidence>
<dbReference type="Proteomes" id="UP000184386">
    <property type="component" value="Unassembled WGS sequence"/>
</dbReference>
<evidence type="ECO:0000259" key="10">
    <source>
        <dbReference type="PROSITE" id="PS50885"/>
    </source>
</evidence>
<keyword evidence="6 11" id="KW-0418">Kinase</keyword>
<keyword evidence="8" id="KW-0812">Transmembrane</keyword>
<evidence type="ECO:0000256" key="5">
    <source>
        <dbReference type="ARBA" id="ARBA00022679"/>
    </source>
</evidence>
<keyword evidence="8" id="KW-1133">Transmembrane helix</keyword>
<gene>
    <name evidence="11" type="ORF">SAMN02745136_00022</name>
</gene>
<feature type="transmembrane region" description="Helical" evidence="8">
    <location>
        <begin position="51"/>
        <end position="71"/>
    </location>
</feature>
<keyword evidence="4" id="KW-0597">Phosphoprotein</keyword>
<dbReference type="Pfam" id="PF02518">
    <property type="entry name" value="HATPase_c"/>
    <property type="match status" value="1"/>
</dbReference>
<dbReference type="SMART" id="SM00388">
    <property type="entry name" value="HisKA"/>
    <property type="match status" value="1"/>
</dbReference>
<proteinExistence type="predicted"/>
<sequence length="353" mass="39904">MKNKPKEGERRKCLYFSWNEYVGTLAVLGILGALPAIMYGADIRAVKASYFLWYLLYWAVISGFFCIFTSYQKYRTFDKPLHKLSDSAKKVAEGDFSVFIEPLHTSDKLNYIDYMFQDFNKMVEELGTIDTLKNDFIANVSHEIKTPLSVIQNYAAALYETDLAEDLKKDYIDTIVSSGKNLTTLVTNILKLNKLENQEIVPVTEPFDLCRQLCECIILFDMELEQKNIELKVEIEDRVMIWADAGMLEIVWYNLISNAVKFTEPGGIITLTQTSEEDSVEVSLTDTGCGMAEETMKHIFDKFYQGDTSHSKEGNGLGLALALRVIELAGGTITVKSKPGKGTTFTVRLETKL</sequence>
<dbReference type="GO" id="GO:0000155">
    <property type="term" value="F:phosphorelay sensor kinase activity"/>
    <property type="evidence" value="ECO:0007669"/>
    <property type="project" value="InterPro"/>
</dbReference>
<comment type="catalytic activity">
    <reaction evidence="1">
        <text>ATP + protein L-histidine = ADP + protein N-phospho-L-histidine.</text>
        <dbReference type="EC" id="2.7.13.3"/>
    </reaction>
</comment>
<dbReference type="Pfam" id="PF00512">
    <property type="entry name" value="HisKA"/>
    <property type="match status" value="1"/>
</dbReference>
<dbReference type="PRINTS" id="PR00344">
    <property type="entry name" value="BCTRLSENSOR"/>
</dbReference>
<reference evidence="11 12" key="1">
    <citation type="submission" date="2016-11" db="EMBL/GenBank/DDBJ databases">
        <authorList>
            <person name="Jaros S."/>
            <person name="Januszkiewicz K."/>
            <person name="Wedrychowicz H."/>
        </authorList>
    </citation>
    <scope>NUCLEOTIDE SEQUENCE [LARGE SCALE GENOMIC DNA]</scope>
    <source>
        <strain evidence="11 12">DSM 15929</strain>
    </source>
</reference>
<dbReference type="PROSITE" id="PS50109">
    <property type="entry name" value="HIS_KIN"/>
    <property type="match status" value="1"/>
</dbReference>
<comment type="subcellular location">
    <subcellularLocation>
        <location evidence="2">Membrane</location>
    </subcellularLocation>
</comment>
<evidence type="ECO:0000256" key="1">
    <source>
        <dbReference type="ARBA" id="ARBA00000085"/>
    </source>
</evidence>
<dbReference type="PROSITE" id="PS50885">
    <property type="entry name" value="HAMP"/>
    <property type="match status" value="1"/>
</dbReference>
<dbReference type="STRING" id="1121322.SAMN02745136_00022"/>
<dbReference type="CDD" id="cd00082">
    <property type="entry name" value="HisKA"/>
    <property type="match status" value="1"/>
</dbReference>
<name>A0A1M6JC90_9FIRM</name>
<dbReference type="Gene3D" id="1.10.287.130">
    <property type="match status" value="1"/>
</dbReference>
<keyword evidence="7" id="KW-0902">Two-component regulatory system</keyword>
<feature type="domain" description="HAMP" evidence="10">
    <location>
        <begin position="75"/>
        <end position="131"/>
    </location>
</feature>
<dbReference type="InterPro" id="IPR004358">
    <property type="entry name" value="Sig_transdc_His_kin-like_C"/>
</dbReference>
<dbReference type="SUPFAM" id="SSF47384">
    <property type="entry name" value="Homodimeric domain of signal transducing histidine kinase"/>
    <property type="match status" value="1"/>
</dbReference>
<dbReference type="SMART" id="SM00387">
    <property type="entry name" value="HATPase_c"/>
    <property type="match status" value="1"/>
</dbReference>
<feature type="domain" description="Histidine kinase" evidence="9">
    <location>
        <begin position="139"/>
        <end position="353"/>
    </location>
</feature>
<protein>
    <recommendedName>
        <fullName evidence="3">histidine kinase</fullName>
        <ecNumber evidence="3">2.7.13.3</ecNumber>
    </recommendedName>
</protein>
<dbReference type="SUPFAM" id="SSF158472">
    <property type="entry name" value="HAMP domain-like"/>
    <property type="match status" value="1"/>
</dbReference>
<dbReference type="PANTHER" id="PTHR43711">
    <property type="entry name" value="TWO-COMPONENT HISTIDINE KINASE"/>
    <property type="match status" value="1"/>
</dbReference>
<dbReference type="CDD" id="cd06225">
    <property type="entry name" value="HAMP"/>
    <property type="match status" value="1"/>
</dbReference>
<evidence type="ECO:0000313" key="11">
    <source>
        <dbReference type="EMBL" id="SHJ44325.1"/>
    </source>
</evidence>
<evidence type="ECO:0000256" key="8">
    <source>
        <dbReference type="SAM" id="Phobius"/>
    </source>
</evidence>
<dbReference type="InterPro" id="IPR036890">
    <property type="entry name" value="HATPase_C_sf"/>
</dbReference>
<keyword evidence="8" id="KW-0472">Membrane</keyword>
<evidence type="ECO:0000256" key="4">
    <source>
        <dbReference type="ARBA" id="ARBA00022553"/>
    </source>
</evidence>
<dbReference type="InterPro" id="IPR005467">
    <property type="entry name" value="His_kinase_dom"/>
</dbReference>
<dbReference type="InterPro" id="IPR003594">
    <property type="entry name" value="HATPase_dom"/>
</dbReference>
<evidence type="ECO:0000313" key="12">
    <source>
        <dbReference type="Proteomes" id="UP000184386"/>
    </source>
</evidence>
<keyword evidence="12" id="KW-1185">Reference proteome</keyword>
<keyword evidence="5" id="KW-0808">Transferase</keyword>
<dbReference type="RefSeq" id="WP_073271584.1">
    <property type="nucleotide sequence ID" value="NZ_FRAC01000006.1"/>
</dbReference>
<evidence type="ECO:0000256" key="6">
    <source>
        <dbReference type="ARBA" id="ARBA00022777"/>
    </source>
</evidence>
<dbReference type="SUPFAM" id="SSF55874">
    <property type="entry name" value="ATPase domain of HSP90 chaperone/DNA topoisomerase II/histidine kinase"/>
    <property type="match status" value="1"/>
</dbReference>
<dbReference type="PANTHER" id="PTHR43711:SF26">
    <property type="entry name" value="SENSOR HISTIDINE KINASE RCSC"/>
    <property type="match status" value="1"/>
</dbReference>
<dbReference type="EMBL" id="FRAC01000006">
    <property type="protein sequence ID" value="SHJ44325.1"/>
    <property type="molecule type" value="Genomic_DNA"/>
</dbReference>
<feature type="transmembrane region" description="Helical" evidence="8">
    <location>
        <begin position="21"/>
        <end position="39"/>
    </location>
</feature>
<dbReference type="InterPro" id="IPR050736">
    <property type="entry name" value="Sensor_HK_Regulatory"/>
</dbReference>
<dbReference type="Gene3D" id="6.10.340.10">
    <property type="match status" value="1"/>
</dbReference>
<dbReference type="GO" id="GO:0016020">
    <property type="term" value="C:membrane"/>
    <property type="evidence" value="ECO:0007669"/>
    <property type="project" value="UniProtKB-SubCell"/>
</dbReference>
<evidence type="ECO:0000256" key="3">
    <source>
        <dbReference type="ARBA" id="ARBA00012438"/>
    </source>
</evidence>
<dbReference type="AlphaFoldDB" id="A0A1M6JC90"/>
<organism evidence="11 12">
    <name type="scientific">Anaerocolumna jejuensis DSM 15929</name>
    <dbReference type="NCBI Taxonomy" id="1121322"/>
    <lineage>
        <taxon>Bacteria</taxon>
        <taxon>Bacillati</taxon>
        <taxon>Bacillota</taxon>
        <taxon>Clostridia</taxon>
        <taxon>Lachnospirales</taxon>
        <taxon>Lachnospiraceae</taxon>
        <taxon>Anaerocolumna</taxon>
    </lineage>
</organism>